<reference evidence="1" key="1">
    <citation type="submission" date="2020-11" db="EMBL/GenBank/DDBJ databases">
        <title>Gallibacterium anatis 1637, full genome, WGS.</title>
        <authorList>
            <person name="Laishevtcev A.I."/>
            <person name="Yakimova E.A."/>
            <person name="Petkovich D."/>
            <person name="Stepanova T.V."/>
            <person name="Kalendr R.S."/>
            <person name="Rubalsky E.O."/>
            <person name="Zulkarneev E.R."/>
            <person name="Aleshkin A.V."/>
        </authorList>
    </citation>
    <scope>NUCLEOTIDE SEQUENCE</scope>
    <source>
        <strain evidence="1">1637</strain>
    </source>
</reference>
<dbReference type="EMBL" id="JADION010000003">
    <property type="protein sequence ID" value="MBF4102220.1"/>
    <property type="molecule type" value="Genomic_DNA"/>
</dbReference>
<sequence length="48" mass="5746">MRDKPNINWNKDRGKDVESAPWYHEFQGDRINDHHLSLAEKRAAKDKK</sequence>
<protein>
    <submittedName>
        <fullName evidence="1">Uncharacterized protein</fullName>
    </submittedName>
</protein>
<accession>A0A930US19</accession>
<dbReference type="AlphaFoldDB" id="A0A930US19"/>
<evidence type="ECO:0000313" key="1">
    <source>
        <dbReference type="EMBL" id="MBF4102220.1"/>
    </source>
</evidence>
<organism evidence="1">
    <name type="scientific">Gallibacterium anatis</name>
    <dbReference type="NCBI Taxonomy" id="750"/>
    <lineage>
        <taxon>Bacteria</taxon>
        <taxon>Pseudomonadati</taxon>
        <taxon>Pseudomonadota</taxon>
        <taxon>Gammaproteobacteria</taxon>
        <taxon>Pasteurellales</taxon>
        <taxon>Pasteurellaceae</taxon>
        <taxon>Gallibacterium</taxon>
    </lineage>
</organism>
<proteinExistence type="predicted"/>
<name>A0A930US19_9PAST</name>
<comment type="caution">
    <text evidence="1">The sequence shown here is derived from an EMBL/GenBank/DDBJ whole genome shotgun (WGS) entry which is preliminary data.</text>
</comment>
<gene>
    <name evidence="1" type="ORF">INT80_01670</name>
</gene>